<protein>
    <submittedName>
        <fullName evidence="1">Uncharacterized protein</fullName>
    </submittedName>
</protein>
<proteinExistence type="predicted"/>
<dbReference type="InterPro" id="IPR003787">
    <property type="entry name" value="Sulphur_relay_DsrE/F-like"/>
</dbReference>
<organism evidence="1">
    <name type="scientific">marine sediment metagenome</name>
    <dbReference type="NCBI Taxonomy" id="412755"/>
    <lineage>
        <taxon>unclassified sequences</taxon>
        <taxon>metagenomes</taxon>
        <taxon>ecological metagenomes</taxon>
    </lineage>
</organism>
<sequence>MLKVGILILADTESHADMGRVSNALIIAKEFIEAGDEVKIIFDGAGSKWVTKLTDTESPLNPLYNAVQDKVDGVCSYCAAAFGVKESVEALGLELLEEYQGHPSLRKLVADGYQIITF</sequence>
<reference evidence="1" key="1">
    <citation type="journal article" date="2015" name="Nature">
        <title>Complex archaea that bridge the gap between prokaryotes and eukaryotes.</title>
        <authorList>
            <person name="Spang A."/>
            <person name="Saw J.H."/>
            <person name="Jorgensen S.L."/>
            <person name="Zaremba-Niedzwiedzka K."/>
            <person name="Martijn J."/>
            <person name="Lind A.E."/>
            <person name="van Eijk R."/>
            <person name="Schleper C."/>
            <person name="Guy L."/>
            <person name="Ettema T.J."/>
        </authorList>
    </citation>
    <scope>NUCLEOTIDE SEQUENCE</scope>
</reference>
<comment type="caution">
    <text evidence="1">The sequence shown here is derived from an EMBL/GenBank/DDBJ whole genome shotgun (WGS) entry which is preliminary data.</text>
</comment>
<dbReference type="Gene3D" id="3.40.1260.10">
    <property type="entry name" value="DsrEFH-like"/>
    <property type="match status" value="1"/>
</dbReference>
<dbReference type="AlphaFoldDB" id="A0A0F9BFK7"/>
<dbReference type="SUPFAM" id="SSF75169">
    <property type="entry name" value="DsrEFH-like"/>
    <property type="match status" value="1"/>
</dbReference>
<gene>
    <name evidence="1" type="ORF">LCGC14_2454500</name>
</gene>
<dbReference type="InterPro" id="IPR027396">
    <property type="entry name" value="DsrEFH-like"/>
</dbReference>
<dbReference type="EMBL" id="LAZR01038060">
    <property type="protein sequence ID" value="KKL20535.1"/>
    <property type="molecule type" value="Genomic_DNA"/>
</dbReference>
<evidence type="ECO:0000313" key="1">
    <source>
        <dbReference type="EMBL" id="KKL20535.1"/>
    </source>
</evidence>
<name>A0A0F9BFK7_9ZZZZ</name>
<dbReference type="Pfam" id="PF02635">
    <property type="entry name" value="DsrE"/>
    <property type="match status" value="1"/>
</dbReference>
<accession>A0A0F9BFK7</accession>